<evidence type="ECO:0000313" key="2">
    <source>
        <dbReference type="EMBL" id="KAK2076712.1"/>
    </source>
</evidence>
<name>A0AAD9MHE8_PROWI</name>
<feature type="region of interest" description="Disordered" evidence="1">
    <location>
        <begin position="112"/>
        <end position="139"/>
    </location>
</feature>
<sequence length="182" mass="20350">MPGNKGYTIRECVANSGPPADIEKHMEEQDEKYHDFAEFYRQQFRILHLGREQALRKASDAEDKLFRIMDEYQDKLLEAYRELDATKTLLARAMEAATIPAAHCSPVTPPIEANSKVAAPTSPSSEARASQTPTKASLKQWLAKIQHSVKAKAALKPAPTTSKSAKDAKLRLKSLFRMLKRA</sequence>
<keyword evidence="3" id="KW-1185">Reference proteome</keyword>
<protein>
    <submittedName>
        <fullName evidence="2">Uncharacterized protein</fullName>
    </submittedName>
</protein>
<gene>
    <name evidence="2" type="ORF">QBZ16_005472</name>
</gene>
<organism evidence="2 3">
    <name type="scientific">Prototheca wickerhamii</name>
    <dbReference type="NCBI Taxonomy" id="3111"/>
    <lineage>
        <taxon>Eukaryota</taxon>
        <taxon>Viridiplantae</taxon>
        <taxon>Chlorophyta</taxon>
        <taxon>core chlorophytes</taxon>
        <taxon>Trebouxiophyceae</taxon>
        <taxon>Chlorellales</taxon>
        <taxon>Chlorellaceae</taxon>
        <taxon>Prototheca</taxon>
    </lineage>
</organism>
<dbReference type="AlphaFoldDB" id="A0AAD9MHE8"/>
<proteinExistence type="predicted"/>
<reference evidence="2" key="1">
    <citation type="submission" date="2021-01" db="EMBL/GenBank/DDBJ databases">
        <authorList>
            <person name="Eckstrom K.M.E."/>
        </authorList>
    </citation>
    <scope>NUCLEOTIDE SEQUENCE</scope>
    <source>
        <strain evidence="2">UVCC 0001</strain>
    </source>
</reference>
<evidence type="ECO:0000256" key="1">
    <source>
        <dbReference type="SAM" id="MobiDB-lite"/>
    </source>
</evidence>
<dbReference type="Proteomes" id="UP001255856">
    <property type="component" value="Unassembled WGS sequence"/>
</dbReference>
<comment type="caution">
    <text evidence="2">The sequence shown here is derived from an EMBL/GenBank/DDBJ whole genome shotgun (WGS) entry which is preliminary data.</text>
</comment>
<evidence type="ECO:0000313" key="3">
    <source>
        <dbReference type="Proteomes" id="UP001255856"/>
    </source>
</evidence>
<dbReference type="EMBL" id="JASFZW010000009">
    <property type="protein sequence ID" value="KAK2076712.1"/>
    <property type="molecule type" value="Genomic_DNA"/>
</dbReference>
<feature type="compositionally biased region" description="Polar residues" evidence="1">
    <location>
        <begin position="121"/>
        <end position="137"/>
    </location>
</feature>
<accession>A0AAD9MHE8</accession>